<dbReference type="InterPro" id="IPR001128">
    <property type="entry name" value="Cyt_P450"/>
</dbReference>
<dbReference type="RefSeq" id="XP_022401322.1">
    <property type="nucleotide sequence ID" value="XM_022544512.1"/>
</dbReference>
<dbReference type="VEuPathDB" id="FungiDB:ASPGLDRAFT_35111"/>
<feature type="binding site" description="axial binding residue" evidence="7">
    <location>
        <position position="100"/>
    </location>
    <ligand>
        <name>heme</name>
        <dbReference type="ChEBI" id="CHEBI:30413"/>
    </ligand>
    <ligandPart>
        <name>Fe</name>
        <dbReference type="ChEBI" id="CHEBI:18248"/>
    </ligandPart>
</feature>
<dbReference type="PANTHER" id="PTHR46206">
    <property type="entry name" value="CYTOCHROME P450"/>
    <property type="match status" value="1"/>
</dbReference>
<evidence type="ECO:0008006" key="10">
    <source>
        <dbReference type="Google" id="ProtNLM"/>
    </source>
</evidence>
<dbReference type="PRINTS" id="PR00465">
    <property type="entry name" value="EP450IV"/>
</dbReference>
<dbReference type="GO" id="GO:0005506">
    <property type="term" value="F:iron ion binding"/>
    <property type="evidence" value="ECO:0007669"/>
    <property type="project" value="InterPro"/>
</dbReference>
<dbReference type="Proteomes" id="UP000184300">
    <property type="component" value="Unassembled WGS sequence"/>
</dbReference>
<protein>
    <recommendedName>
        <fullName evidence="10">Cytochrome P450</fullName>
    </recommendedName>
</protein>
<evidence type="ECO:0000256" key="6">
    <source>
        <dbReference type="ARBA" id="ARBA00023033"/>
    </source>
</evidence>
<comment type="similarity">
    <text evidence="2">Belongs to the cytochrome P450 family.</text>
</comment>
<evidence type="ECO:0000313" key="9">
    <source>
        <dbReference type="Proteomes" id="UP000184300"/>
    </source>
</evidence>
<dbReference type="STRING" id="1160497.A0A1L9VL57"/>
<dbReference type="EMBL" id="KV878896">
    <property type="protein sequence ID" value="OJJ84624.1"/>
    <property type="molecule type" value="Genomic_DNA"/>
</dbReference>
<dbReference type="GO" id="GO:0019748">
    <property type="term" value="P:secondary metabolic process"/>
    <property type="evidence" value="ECO:0007669"/>
    <property type="project" value="UniProtKB-ARBA"/>
</dbReference>
<keyword evidence="4" id="KW-0560">Oxidoreductase</keyword>
<dbReference type="Gene3D" id="1.10.630.10">
    <property type="entry name" value="Cytochrome P450"/>
    <property type="match status" value="1"/>
</dbReference>
<keyword evidence="7" id="KW-0349">Heme</keyword>
<evidence type="ECO:0000256" key="2">
    <source>
        <dbReference type="ARBA" id="ARBA00010617"/>
    </source>
</evidence>
<evidence type="ECO:0000256" key="7">
    <source>
        <dbReference type="PIRSR" id="PIRSR602403-1"/>
    </source>
</evidence>
<accession>A0A1L9VL57</accession>
<evidence type="ECO:0000256" key="1">
    <source>
        <dbReference type="ARBA" id="ARBA00001971"/>
    </source>
</evidence>
<keyword evidence="5 7" id="KW-0408">Iron</keyword>
<comment type="cofactor">
    <cofactor evidence="1 7">
        <name>heme</name>
        <dbReference type="ChEBI" id="CHEBI:30413"/>
    </cofactor>
</comment>
<dbReference type="SUPFAM" id="SSF48264">
    <property type="entry name" value="Cytochrome P450"/>
    <property type="match status" value="1"/>
</dbReference>
<evidence type="ECO:0000313" key="8">
    <source>
        <dbReference type="EMBL" id="OJJ84624.1"/>
    </source>
</evidence>
<dbReference type="GO" id="GO:0004497">
    <property type="term" value="F:monooxygenase activity"/>
    <property type="evidence" value="ECO:0007669"/>
    <property type="project" value="UniProtKB-KW"/>
</dbReference>
<sequence>MTVKSLSQMTLLDSFMRETLRTKGDSWGPVRQTTKPVRIGPYVLPKNAICMVLIARAHEHPDNYGTEGKAFNGFQWEKKGQAAVQSSPSFLTFGMGRWACPGRQLAVHEIKIIIYLFFSKFDIKIKDGSFKVTNTINTTSVPPEATLLLRRRL</sequence>
<dbReference type="InterPro" id="IPR002403">
    <property type="entry name" value="Cyt_P450_E_grp-IV"/>
</dbReference>
<dbReference type="OrthoDB" id="1844152at2759"/>
<evidence type="ECO:0000256" key="5">
    <source>
        <dbReference type="ARBA" id="ARBA00023004"/>
    </source>
</evidence>
<reference evidence="9" key="1">
    <citation type="journal article" date="2017" name="Genome Biol.">
        <title>Comparative genomics reveals high biological diversity and specific adaptations in the industrially and medically important fungal genus Aspergillus.</title>
        <authorList>
            <person name="de Vries R.P."/>
            <person name="Riley R."/>
            <person name="Wiebenga A."/>
            <person name="Aguilar-Osorio G."/>
            <person name="Amillis S."/>
            <person name="Uchima C.A."/>
            <person name="Anderluh G."/>
            <person name="Asadollahi M."/>
            <person name="Askin M."/>
            <person name="Barry K."/>
            <person name="Battaglia E."/>
            <person name="Bayram O."/>
            <person name="Benocci T."/>
            <person name="Braus-Stromeyer S.A."/>
            <person name="Caldana C."/>
            <person name="Canovas D."/>
            <person name="Cerqueira G.C."/>
            <person name="Chen F."/>
            <person name="Chen W."/>
            <person name="Choi C."/>
            <person name="Clum A."/>
            <person name="Dos Santos R.A."/>
            <person name="Damasio A.R."/>
            <person name="Diallinas G."/>
            <person name="Emri T."/>
            <person name="Fekete E."/>
            <person name="Flipphi M."/>
            <person name="Freyberg S."/>
            <person name="Gallo A."/>
            <person name="Gournas C."/>
            <person name="Habgood R."/>
            <person name="Hainaut M."/>
            <person name="Harispe M.L."/>
            <person name="Henrissat B."/>
            <person name="Hilden K.S."/>
            <person name="Hope R."/>
            <person name="Hossain A."/>
            <person name="Karabika E."/>
            <person name="Karaffa L."/>
            <person name="Karanyi Z."/>
            <person name="Krasevec N."/>
            <person name="Kuo A."/>
            <person name="Kusch H."/>
            <person name="LaButti K."/>
            <person name="Lagendijk E.L."/>
            <person name="Lapidus A."/>
            <person name="Levasseur A."/>
            <person name="Lindquist E."/>
            <person name="Lipzen A."/>
            <person name="Logrieco A.F."/>
            <person name="MacCabe A."/>
            <person name="Maekelae M.R."/>
            <person name="Malavazi I."/>
            <person name="Melin P."/>
            <person name="Meyer V."/>
            <person name="Mielnichuk N."/>
            <person name="Miskei M."/>
            <person name="Molnar A.P."/>
            <person name="Mule G."/>
            <person name="Ngan C.Y."/>
            <person name="Orejas M."/>
            <person name="Orosz E."/>
            <person name="Ouedraogo J.P."/>
            <person name="Overkamp K.M."/>
            <person name="Park H.-S."/>
            <person name="Perrone G."/>
            <person name="Piumi F."/>
            <person name="Punt P.J."/>
            <person name="Ram A.F."/>
            <person name="Ramon A."/>
            <person name="Rauscher S."/>
            <person name="Record E."/>
            <person name="Riano-Pachon D.M."/>
            <person name="Robert V."/>
            <person name="Roehrig J."/>
            <person name="Ruller R."/>
            <person name="Salamov A."/>
            <person name="Salih N.S."/>
            <person name="Samson R.A."/>
            <person name="Sandor E."/>
            <person name="Sanguinetti M."/>
            <person name="Schuetze T."/>
            <person name="Sepcic K."/>
            <person name="Shelest E."/>
            <person name="Sherlock G."/>
            <person name="Sophianopoulou V."/>
            <person name="Squina F.M."/>
            <person name="Sun H."/>
            <person name="Susca A."/>
            <person name="Todd R.B."/>
            <person name="Tsang A."/>
            <person name="Unkles S.E."/>
            <person name="van de Wiele N."/>
            <person name="van Rossen-Uffink D."/>
            <person name="Oliveira J.V."/>
            <person name="Vesth T.C."/>
            <person name="Visser J."/>
            <person name="Yu J.-H."/>
            <person name="Zhou M."/>
            <person name="Andersen M.R."/>
            <person name="Archer D.B."/>
            <person name="Baker S.E."/>
            <person name="Benoit I."/>
            <person name="Brakhage A.A."/>
            <person name="Braus G.H."/>
            <person name="Fischer R."/>
            <person name="Frisvad J.C."/>
            <person name="Goldman G.H."/>
            <person name="Houbraken J."/>
            <person name="Oakley B."/>
            <person name="Pocsi I."/>
            <person name="Scazzocchio C."/>
            <person name="Seiboth B."/>
            <person name="vanKuyk P.A."/>
            <person name="Wortman J."/>
            <person name="Dyer P.S."/>
            <person name="Grigoriev I.V."/>
        </authorList>
    </citation>
    <scope>NUCLEOTIDE SEQUENCE [LARGE SCALE GENOMIC DNA]</scope>
    <source>
        <strain evidence="9">CBS 516.65</strain>
    </source>
</reference>
<keyword evidence="9" id="KW-1185">Reference proteome</keyword>
<dbReference type="Pfam" id="PF00067">
    <property type="entry name" value="p450"/>
    <property type="match status" value="1"/>
</dbReference>
<name>A0A1L9VL57_ASPGL</name>
<dbReference type="AlphaFoldDB" id="A0A1L9VL57"/>
<keyword evidence="3 7" id="KW-0479">Metal-binding</keyword>
<dbReference type="GO" id="GO:0016705">
    <property type="term" value="F:oxidoreductase activity, acting on paired donors, with incorporation or reduction of molecular oxygen"/>
    <property type="evidence" value="ECO:0007669"/>
    <property type="project" value="InterPro"/>
</dbReference>
<organism evidence="8 9">
    <name type="scientific">Aspergillus glaucus CBS 516.65</name>
    <dbReference type="NCBI Taxonomy" id="1160497"/>
    <lineage>
        <taxon>Eukaryota</taxon>
        <taxon>Fungi</taxon>
        <taxon>Dikarya</taxon>
        <taxon>Ascomycota</taxon>
        <taxon>Pezizomycotina</taxon>
        <taxon>Eurotiomycetes</taxon>
        <taxon>Eurotiomycetidae</taxon>
        <taxon>Eurotiales</taxon>
        <taxon>Aspergillaceae</taxon>
        <taxon>Aspergillus</taxon>
        <taxon>Aspergillus subgen. Aspergillus</taxon>
    </lineage>
</organism>
<evidence type="ECO:0000256" key="3">
    <source>
        <dbReference type="ARBA" id="ARBA00022723"/>
    </source>
</evidence>
<evidence type="ECO:0000256" key="4">
    <source>
        <dbReference type="ARBA" id="ARBA00023002"/>
    </source>
</evidence>
<dbReference type="GO" id="GO:0020037">
    <property type="term" value="F:heme binding"/>
    <property type="evidence" value="ECO:0007669"/>
    <property type="project" value="InterPro"/>
</dbReference>
<gene>
    <name evidence="8" type="ORF">ASPGLDRAFT_35111</name>
</gene>
<proteinExistence type="inferred from homology"/>
<dbReference type="InterPro" id="IPR036396">
    <property type="entry name" value="Cyt_P450_sf"/>
</dbReference>
<keyword evidence="6" id="KW-0503">Monooxygenase</keyword>
<dbReference type="GeneID" id="34460773"/>